<feature type="compositionally biased region" description="Basic and acidic residues" evidence="5">
    <location>
        <begin position="115"/>
        <end position="126"/>
    </location>
</feature>
<dbReference type="EMBL" id="CP042912">
    <property type="protein sequence ID" value="QEG20603.1"/>
    <property type="molecule type" value="Genomic_DNA"/>
</dbReference>
<accession>A0A5B9PBR3</accession>
<dbReference type="PIRSF" id="PIRSF019455">
    <property type="entry name" value="CopR_AtkY"/>
    <property type="match status" value="1"/>
</dbReference>
<name>A0A5B9PBR3_9BACT</name>
<evidence type="ECO:0000313" key="7">
    <source>
        <dbReference type="Proteomes" id="UP000322214"/>
    </source>
</evidence>
<feature type="compositionally biased region" description="Basic residues" evidence="5">
    <location>
        <begin position="127"/>
        <end position="138"/>
    </location>
</feature>
<dbReference type="InterPro" id="IPR005650">
    <property type="entry name" value="BlaI_family"/>
</dbReference>
<dbReference type="InterPro" id="IPR036390">
    <property type="entry name" value="WH_DNA-bd_sf"/>
</dbReference>
<gene>
    <name evidence="6" type="primary">blaI_3</name>
    <name evidence="6" type="ORF">MFFC18_04530</name>
</gene>
<evidence type="ECO:0000256" key="5">
    <source>
        <dbReference type="SAM" id="MobiDB-lite"/>
    </source>
</evidence>
<dbReference type="RefSeq" id="WP_075084787.1">
    <property type="nucleotide sequence ID" value="NZ_CP042912.1"/>
</dbReference>
<dbReference type="KEGG" id="mff:MFFC18_04530"/>
<feature type="region of interest" description="Disordered" evidence="5">
    <location>
        <begin position="115"/>
        <end position="138"/>
    </location>
</feature>
<dbReference type="Gene3D" id="1.10.4040.10">
    <property type="entry name" value="Penicillinase repressor domain"/>
    <property type="match status" value="1"/>
</dbReference>
<dbReference type="GO" id="GO:0045892">
    <property type="term" value="P:negative regulation of DNA-templated transcription"/>
    <property type="evidence" value="ECO:0007669"/>
    <property type="project" value="InterPro"/>
</dbReference>
<dbReference type="SUPFAM" id="SSF46785">
    <property type="entry name" value="Winged helix' DNA-binding domain"/>
    <property type="match status" value="1"/>
</dbReference>
<proteinExistence type="inferred from homology"/>
<dbReference type="AlphaFoldDB" id="A0A5B9PBR3"/>
<evidence type="ECO:0000313" key="6">
    <source>
        <dbReference type="EMBL" id="QEG20603.1"/>
    </source>
</evidence>
<organism evidence="6 7">
    <name type="scientific">Mariniblastus fucicola</name>
    <dbReference type="NCBI Taxonomy" id="980251"/>
    <lineage>
        <taxon>Bacteria</taxon>
        <taxon>Pseudomonadati</taxon>
        <taxon>Planctomycetota</taxon>
        <taxon>Planctomycetia</taxon>
        <taxon>Pirellulales</taxon>
        <taxon>Pirellulaceae</taxon>
        <taxon>Mariniblastus</taxon>
    </lineage>
</organism>
<keyword evidence="7" id="KW-1185">Reference proteome</keyword>
<keyword evidence="3" id="KW-0238">DNA-binding</keyword>
<reference evidence="6 7" key="1">
    <citation type="submission" date="2019-08" db="EMBL/GenBank/DDBJ databases">
        <title>Deep-cultivation of Planctomycetes and their phenomic and genomic characterization uncovers novel biology.</title>
        <authorList>
            <person name="Wiegand S."/>
            <person name="Jogler M."/>
            <person name="Boedeker C."/>
            <person name="Pinto D."/>
            <person name="Vollmers J."/>
            <person name="Rivas-Marin E."/>
            <person name="Kohn T."/>
            <person name="Peeters S.H."/>
            <person name="Heuer A."/>
            <person name="Rast P."/>
            <person name="Oberbeckmann S."/>
            <person name="Bunk B."/>
            <person name="Jeske O."/>
            <person name="Meyerdierks A."/>
            <person name="Storesund J.E."/>
            <person name="Kallscheuer N."/>
            <person name="Luecker S."/>
            <person name="Lage O.M."/>
            <person name="Pohl T."/>
            <person name="Merkel B.J."/>
            <person name="Hornburger P."/>
            <person name="Mueller R.-W."/>
            <person name="Bruemmer F."/>
            <person name="Labrenz M."/>
            <person name="Spormann A.M."/>
            <person name="Op den Camp H."/>
            <person name="Overmann J."/>
            <person name="Amann R."/>
            <person name="Jetten M.S.M."/>
            <person name="Mascher T."/>
            <person name="Medema M.H."/>
            <person name="Devos D.P."/>
            <person name="Kaster A.-K."/>
            <person name="Ovreas L."/>
            <person name="Rohde M."/>
            <person name="Galperin M.Y."/>
            <person name="Jogler C."/>
        </authorList>
    </citation>
    <scope>NUCLEOTIDE SEQUENCE [LARGE SCALE GENOMIC DNA]</scope>
    <source>
        <strain evidence="6 7">FC18</strain>
    </source>
</reference>
<protein>
    <submittedName>
        <fullName evidence="6">Penicillinase repressor</fullName>
    </submittedName>
</protein>
<keyword evidence="2" id="KW-0805">Transcription regulation</keyword>
<sequence>MTSPLGSITGPQFEILQILWQSSESMTVAEIWQQVCEHREVSRTTTLNLVDRLEKRKWLKRARLDGVYRYQAAISETETREMLASEFVGKFFDGSPADFVLSFLGSQRVSKKDLGRMRQALEEKTTGRRKSRKSNRKG</sequence>
<evidence type="ECO:0000256" key="4">
    <source>
        <dbReference type="ARBA" id="ARBA00023163"/>
    </source>
</evidence>
<dbReference type="OrthoDB" id="281036at2"/>
<dbReference type="InterPro" id="IPR036388">
    <property type="entry name" value="WH-like_DNA-bd_sf"/>
</dbReference>
<dbReference type="GO" id="GO:0003677">
    <property type="term" value="F:DNA binding"/>
    <property type="evidence" value="ECO:0007669"/>
    <property type="project" value="UniProtKB-KW"/>
</dbReference>
<evidence type="ECO:0000256" key="1">
    <source>
        <dbReference type="ARBA" id="ARBA00011046"/>
    </source>
</evidence>
<comment type="similarity">
    <text evidence="1">Belongs to the BlaI transcriptional regulatory family.</text>
</comment>
<dbReference type="Pfam" id="PF03965">
    <property type="entry name" value="Penicillinase_R"/>
    <property type="match status" value="1"/>
</dbReference>
<dbReference type="Proteomes" id="UP000322214">
    <property type="component" value="Chromosome"/>
</dbReference>
<evidence type="ECO:0000256" key="3">
    <source>
        <dbReference type="ARBA" id="ARBA00023125"/>
    </source>
</evidence>
<keyword evidence="4" id="KW-0804">Transcription</keyword>
<dbReference type="STRING" id="980251.GCA_001642875_02362"/>
<dbReference type="Gene3D" id="1.10.10.10">
    <property type="entry name" value="Winged helix-like DNA-binding domain superfamily/Winged helix DNA-binding domain"/>
    <property type="match status" value="1"/>
</dbReference>
<evidence type="ECO:0000256" key="2">
    <source>
        <dbReference type="ARBA" id="ARBA00023015"/>
    </source>
</evidence>